<feature type="region of interest" description="Disordered" evidence="1">
    <location>
        <begin position="249"/>
        <end position="275"/>
    </location>
</feature>
<keyword evidence="3" id="KW-1185">Reference proteome</keyword>
<feature type="compositionally biased region" description="Basic residues" evidence="1">
    <location>
        <begin position="252"/>
        <end position="270"/>
    </location>
</feature>
<dbReference type="Proteomes" id="UP000299102">
    <property type="component" value="Unassembled WGS sequence"/>
</dbReference>
<gene>
    <name evidence="2" type="ORF">EVAR_78268_1</name>
</gene>
<dbReference type="OrthoDB" id="425681at2759"/>
<dbReference type="AlphaFoldDB" id="A0A4C1T2Z3"/>
<organism evidence="2 3">
    <name type="scientific">Eumeta variegata</name>
    <name type="common">Bagworm moth</name>
    <name type="synonym">Eumeta japonica</name>
    <dbReference type="NCBI Taxonomy" id="151549"/>
    <lineage>
        <taxon>Eukaryota</taxon>
        <taxon>Metazoa</taxon>
        <taxon>Ecdysozoa</taxon>
        <taxon>Arthropoda</taxon>
        <taxon>Hexapoda</taxon>
        <taxon>Insecta</taxon>
        <taxon>Pterygota</taxon>
        <taxon>Neoptera</taxon>
        <taxon>Endopterygota</taxon>
        <taxon>Lepidoptera</taxon>
        <taxon>Glossata</taxon>
        <taxon>Ditrysia</taxon>
        <taxon>Tineoidea</taxon>
        <taxon>Psychidae</taxon>
        <taxon>Oiketicinae</taxon>
        <taxon>Eumeta</taxon>
    </lineage>
</organism>
<comment type="caution">
    <text evidence="2">The sequence shown here is derived from an EMBL/GenBank/DDBJ whole genome shotgun (WGS) entry which is preliminary data.</text>
</comment>
<evidence type="ECO:0000313" key="3">
    <source>
        <dbReference type="Proteomes" id="UP000299102"/>
    </source>
</evidence>
<sequence>MGESTTEYDILIESKKVKQVEEFVYLSSMFTNDSKHDRDIERRVNAGNKINGALLAIMNSKSVSRQARLAIHNGVMIPTLMKLDHLNRGHCCAPAKSSAKLTLPYHPLLEPFRRIFKPLFENLWIKPERRNFRHPDNRRSGVPGAPYLKTQEPNQTIKDRHTAFTKNIQFCLPLHLMTKIEGLKCLMKNPQLVSAVLEICYLSGHYDVLIPIRDASPSSSPFDFITLNSVTSDTAICALYDLNSTQSELNMKHKRKGGRPTKTKKGRPKANRASVEQYSASHLEVNQAAVSRYNASHSEVNQAAVPRYRASHPEVNRQNLERRDLLTN</sequence>
<protein>
    <submittedName>
        <fullName evidence="2">Uncharacterized protein</fullName>
    </submittedName>
</protein>
<reference evidence="2 3" key="1">
    <citation type="journal article" date="2019" name="Commun. Biol.">
        <title>The bagworm genome reveals a unique fibroin gene that provides high tensile strength.</title>
        <authorList>
            <person name="Kono N."/>
            <person name="Nakamura H."/>
            <person name="Ohtoshi R."/>
            <person name="Tomita M."/>
            <person name="Numata K."/>
            <person name="Arakawa K."/>
        </authorList>
    </citation>
    <scope>NUCLEOTIDE SEQUENCE [LARGE SCALE GENOMIC DNA]</scope>
</reference>
<evidence type="ECO:0000313" key="2">
    <source>
        <dbReference type="EMBL" id="GBP08873.1"/>
    </source>
</evidence>
<name>A0A4C1T2Z3_EUMVA</name>
<accession>A0A4C1T2Z3</accession>
<feature type="region of interest" description="Disordered" evidence="1">
    <location>
        <begin position="301"/>
        <end position="328"/>
    </location>
</feature>
<evidence type="ECO:0000256" key="1">
    <source>
        <dbReference type="SAM" id="MobiDB-lite"/>
    </source>
</evidence>
<proteinExistence type="predicted"/>
<dbReference type="EMBL" id="BGZK01000033">
    <property type="protein sequence ID" value="GBP08873.1"/>
    <property type="molecule type" value="Genomic_DNA"/>
</dbReference>
<feature type="compositionally biased region" description="Basic and acidic residues" evidence="1">
    <location>
        <begin position="311"/>
        <end position="328"/>
    </location>
</feature>